<evidence type="ECO:0000256" key="6">
    <source>
        <dbReference type="ARBA" id="ARBA00022528"/>
    </source>
</evidence>
<evidence type="ECO:0000256" key="5">
    <source>
        <dbReference type="ARBA" id="ARBA00013068"/>
    </source>
</evidence>
<evidence type="ECO:0000313" key="13">
    <source>
        <dbReference type="Proteomes" id="UP001633002"/>
    </source>
</evidence>
<organism evidence="12 13">
    <name type="scientific">Riccia sorocarpa</name>
    <dbReference type="NCBI Taxonomy" id="122646"/>
    <lineage>
        <taxon>Eukaryota</taxon>
        <taxon>Viridiplantae</taxon>
        <taxon>Streptophyta</taxon>
        <taxon>Embryophyta</taxon>
        <taxon>Marchantiophyta</taxon>
        <taxon>Marchantiopsida</taxon>
        <taxon>Marchantiidae</taxon>
        <taxon>Marchantiales</taxon>
        <taxon>Ricciaceae</taxon>
        <taxon>Riccia</taxon>
    </lineage>
</organism>
<keyword evidence="9 11" id="KW-0456">Lyase</keyword>
<dbReference type="FunFam" id="3.20.20.70:FF:000052">
    <property type="entry name" value="Fructose-bisphosphate aldolase"/>
    <property type="match status" value="1"/>
</dbReference>
<dbReference type="CDD" id="cd00948">
    <property type="entry name" value="FBP_aldolase_I_a"/>
    <property type="match status" value="1"/>
</dbReference>
<keyword evidence="8 11" id="KW-0324">Glycolysis</keyword>
<accession>A0ABD3HY37</accession>
<evidence type="ECO:0000256" key="8">
    <source>
        <dbReference type="ARBA" id="ARBA00023152"/>
    </source>
</evidence>
<evidence type="ECO:0000256" key="4">
    <source>
        <dbReference type="ARBA" id="ARBA00010387"/>
    </source>
</evidence>
<dbReference type="PROSITE" id="PS00158">
    <property type="entry name" value="ALDOLASE_CLASS_I"/>
    <property type="match status" value="1"/>
</dbReference>
<evidence type="ECO:0000256" key="7">
    <source>
        <dbReference type="ARBA" id="ARBA00022640"/>
    </source>
</evidence>
<dbReference type="GO" id="GO:0009507">
    <property type="term" value="C:chloroplast"/>
    <property type="evidence" value="ECO:0007669"/>
    <property type="project" value="UniProtKB-SubCell"/>
</dbReference>
<dbReference type="Proteomes" id="UP001633002">
    <property type="component" value="Unassembled WGS sequence"/>
</dbReference>
<comment type="caution">
    <text evidence="12">The sequence shown here is derived from an EMBL/GenBank/DDBJ whole genome shotgun (WGS) entry which is preliminary data.</text>
</comment>
<dbReference type="PANTHER" id="PTHR11627">
    <property type="entry name" value="FRUCTOSE-BISPHOSPHATE ALDOLASE"/>
    <property type="match status" value="1"/>
</dbReference>
<proteinExistence type="inferred from homology"/>
<dbReference type="EMBL" id="JBJQOH010000003">
    <property type="protein sequence ID" value="KAL3695172.1"/>
    <property type="molecule type" value="Genomic_DNA"/>
</dbReference>
<dbReference type="SUPFAM" id="SSF51569">
    <property type="entry name" value="Aldolase"/>
    <property type="match status" value="1"/>
</dbReference>
<evidence type="ECO:0000256" key="1">
    <source>
        <dbReference type="ARBA" id="ARBA00000441"/>
    </source>
</evidence>
<evidence type="ECO:0000256" key="9">
    <source>
        <dbReference type="ARBA" id="ARBA00023239"/>
    </source>
</evidence>
<dbReference type="InterPro" id="IPR029768">
    <property type="entry name" value="Aldolase_I_AS"/>
</dbReference>
<keyword evidence="13" id="KW-1185">Reference proteome</keyword>
<evidence type="ECO:0000256" key="10">
    <source>
        <dbReference type="ARBA" id="ARBA00023270"/>
    </source>
</evidence>
<dbReference type="InterPro" id="IPR000741">
    <property type="entry name" value="FBA_I"/>
</dbReference>
<dbReference type="EC" id="4.1.2.13" evidence="5 11"/>
<reference evidence="12 13" key="1">
    <citation type="submission" date="2024-09" db="EMBL/GenBank/DDBJ databases">
        <title>Chromosome-scale assembly of Riccia sorocarpa.</title>
        <authorList>
            <person name="Paukszto L."/>
        </authorList>
    </citation>
    <scope>NUCLEOTIDE SEQUENCE [LARGE SCALE GENOMIC DNA]</scope>
    <source>
        <strain evidence="12">LP-2024</strain>
        <tissue evidence="12">Aerial parts of the thallus</tissue>
    </source>
</reference>
<comment type="pathway">
    <text evidence="3">Carbohydrate degradation; glycolysis; D-glyceraldehyde 3-phosphate and glycerone phosphate from D-glucose: step 4/4.</text>
</comment>
<evidence type="ECO:0000256" key="11">
    <source>
        <dbReference type="RuleBase" id="RU003994"/>
    </source>
</evidence>
<evidence type="ECO:0000256" key="3">
    <source>
        <dbReference type="ARBA" id="ARBA00004714"/>
    </source>
</evidence>
<evidence type="ECO:0000256" key="2">
    <source>
        <dbReference type="ARBA" id="ARBA00004229"/>
    </source>
</evidence>
<sequence>MSIMAMPLSVASKVTLGKSEFAGKGIKSAAPSTRLAKQNVRFAIKAAGYEDELVKTAKSIASPGRGILAIDESNATCGLRLSSIGLENNETNRQAYRELLLETPGLGEYISGTILFEETLYQSTTKGKKMVDVCNEQGIIPGIKVDKGLVSLPGSNNESWCQGLDGLHSRTAAYYKQGARFAKWRTVVSVPNGPSELAIKEAAWGLARYAAICQDNGLVPIVEPEVLLDGEHGIERTAEVAEKVWSTVFSYLAENKLLLEGILLKPSMVTPGNGSKVKATPEEIANYTLTMLKRTVPPAVPGIMFLSGGQSEVEATLNLNAMNQSPNPWHVSFSYARALQNSVLKAWKGQPENVEAAQKALLVRAKANSLAQLGKYSAKGEAEEAKKGLRTCTARAAARKHSKIIPVVSSE</sequence>
<comment type="subcellular location">
    <subcellularLocation>
        <location evidence="2">Plastid</location>
        <location evidence="2">Chloroplast</location>
    </subcellularLocation>
</comment>
<name>A0ABD3HY37_9MARC</name>
<dbReference type="InterPro" id="IPR013785">
    <property type="entry name" value="Aldolase_TIM"/>
</dbReference>
<comment type="similarity">
    <text evidence="4 11">Belongs to the class I fructose-bisphosphate aldolase family.</text>
</comment>
<dbReference type="Pfam" id="PF00274">
    <property type="entry name" value="Glycolytic"/>
    <property type="match status" value="1"/>
</dbReference>
<gene>
    <name evidence="12" type="ORF">R1sor_008823</name>
</gene>
<keyword evidence="6" id="KW-0150">Chloroplast</keyword>
<dbReference type="AlphaFoldDB" id="A0ABD3HY37"/>
<dbReference type="NCBIfam" id="NF033379">
    <property type="entry name" value="FrucBisAld_I"/>
    <property type="match status" value="1"/>
</dbReference>
<protein>
    <recommendedName>
        <fullName evidence="5 11">Fructose-bisphosphate aldolase</fullName>
        <ecNumber evidence="5 11">4.1.2.13</ecNumber>
    </recommendedName>
</protein>
<dbReference type="Gene3D" id="3.20.20.70">
    <property type="entry name" value="Aldolase class I"/>
    <property type="match status" value="1"/>
</dbReference>
<dbReference type="GO" id="GO:0004332">
    <property type="term" value="F:fructose-bisphosphate aldolase activity"/>
    <property type="evidence" value="ECO:0007669"/>
    <property type="project" value="UniProtKB-EC"/>
</dbReference>
<comment type="catalytic activity">
    <reaction evidence="1 11">
        <text>beta-D-fructose 1,6-bisphosphate = D-glyceraldehyde 3-phosphate + dihydroxyacetone phosphate</text>
        <dbReference type="Rhea" id="RHEA:14729"/>
        <dbReference type="ChEBI" id="CHEBI:32966"/>
        <dbReference type="ChEBI" id="CHEBI:57642"/>
        <dbReference type="ChEBI" id="CHEBI:59776"/>
        <dbReference type="EC" id="4.1.2.13"/>
    </reaction>
</comment>
<evidence type="ECO:0000313" key="12">
    <source>
        <dbReference type="EMBL" id="KAL3695172.1"/>
    </source>
</evidence>
<keyword evidence="7" id="KW-0934">Plastid</keyword>
<dbReference type="GO" id="GO:0006096">
    <property type="term" value="P:glycolytic process"/>
    <property type="evidence" value="ECO:0007669"/>
    <property type="project" value="UniProtKB-KW"/>
</dbReference>
<keyword evidence="10" id="KW-0704">Schiff base</keyword>